<dbReference type="NCBIfam" id="TIGR03590">
    <property type="entry name" value="PseG"/>
    <property type="match status" value="1"/>
</dbReference>
<keyword evidence="1" id="KW-0378">Hydrolase</keyword>
<gene>
    <name evidence="1" type="ORF">A9179_12425</name>
</gene>
<protein>
    <submittedName>
        <fullName evidence="1">UDP-2,4-diacetamido-2,4, 6-trideoxy-beta-L-altropyranose hydrolase</fullName>
    </submittedName>
</protein>
<sequence length="373" mass="40671">MKVAFRTDASLQIGSGHLMRCLTLADALARLGHECLFICREHPGHLLAQIAQRGFQAHALPAAKAAVEGEALAGQPAHAAWLGCAWRTDVRQTAAVLEVFRPDWLIVDHYALDRHWEAEVRPLCGQLMVIDDLADRAHLCDLLLDQNLGRTREDYAGLLPAQCRTLIGPAHALLRPDFAQLREYSLQRRRQPVLRRLLITMGGVDQPNATGQVLAALKQVRLPADCLISVVMGLQAPWLEQVRAVALQMPWPTEVLVNVDDMAQRMAEADLAIGAAGSTSWERCCLGLPTFMLVLAQNQQEAALALERAGAVSKLSLEDDLGSVLPRLFAALGERLEGLASLTQQAAAITDGGGCGLLLRELAGYQEECNERD</sequence>
<organism evidence="1 2">
    <name type="scientific">Aquipseudomonas alcaligenes</name>
    <name type="common">Pseudomonas alcaligenes</name>
    <dbReference type="NCBI Taxonomy" id="43263"/>
    <lineage>
        <taxon>Bacteria</taxon>
        <taxon>Pseudomonadati</taxon>
        <taxon>Pseudomonadota</taxon>
        <taxon>Gammaproteobacteria</taxon>
        <taxon>Pseudomonadales</taxon>
        <taxon>Pseudomonadaceae</taxon>
        <taxon>Aquipseudomonas</taxon>
    </lineage>
</organism>
<comment type="caution">
    <text evidence="1">The sequence shown here is derived from an EMBL/GenBank/DDBJ whole genome shotgun (WGS) entry which is preliminary data.</text>
</comment>
<reference evidence="1 2" key="1">
    <citation type="submission" date="2016-06" db="EMBL/GenBank/DDBJ databases">
        <authorList>
            <person name="Ramos C."/>
            <person name="Pintado A."/>
            <person name="Crespo-Gomez J.I."/>
        </authorList>
    </citation>
    <scope>NUCLEOTIDE SEQUENCE [LARGE SCALE GENOMIC DNA]</scope>
    <source>
        <strain evidence="1 2">AVO110</strain>
    </source>
</reference>
<dbReference type="PANTHER" id="PTHR21015:SF22">
    <property type="entry name" value="GLYCOSYLTRANSFERASE"/>
    <property type="match status" value="1"/>
</dbReference>
<dbReference type="SUPFAM" id="SSF53756">
    <property type="entry name" value="UDP-Glycosyltransferase/glycogen phosphorylase"/>
    <property type="match status" value="1"/>
</dbReference>
<dbReference type="EMBL" id="LZEU01000001">
    <property type="protein sequence ID" value="MBC9251082.1"/>
    <property type="molecule type" value="Genomic_DNA"/>
</dbReference>
<dbReference type="RefSeq" id="WP_187806300.1">
    <property type="nucleotide sequence ID" value="NZ_LZEU01000001.1"/>
</dbReference>
<dbReference type="InterPro" id="IPR020023">
    <property type="entry name" value="PseG"/>
</dbReference>
<dbReference type="PANTHER" id="PTHR21015">
    <property type="entry name" value="UDP-N-ACETYLGLUCOSAMINE--N-ACETYLMURAMYL-(PENTAPEPTIDE) PYROPHOSPHORYL-UNDECAPRENOL N-ACETYLGLUCOSAMINE TRANSFERASE 1"/>
    <property type="match status" value="1"/>
</dbReference>
<keyword evidence="2" id="KW-1185">Reference proteome</keyword>
<name>A0ABR7S0I7_AQUAC</name>
<evidence type="ECO:0000313" key="2">
    <source>
        <dbReference type="Proteomes" id="UP000744555"/>
    </source>
</evidence>
<dbReference type="Proteomes" id="UP000744555">
    <property type="component" value="Unassembled WGS sequence"/>
</dbReference>
<dbReference type="Gene3D" id="3.40.50.11190">
    <property type="match status" value="1"/>
</dbReference>
<proteinExistence type="predicted"/>
<accession>A0ABR7S0I7</accession>
<dbReference type="Gene3D" id="3.40.50.2000">
    <property type="entry name" value="Glycogen Phosphorylase B"/>
    <property type="match status" value="1"/>
</dbReference>
<evidence type="ECO:0000313" key="1">
    <source>
        <dbReference type="EMBL" id="MBC9251082.1"/>
    </source>
</evidence>
<dbReference type="GO" id="GO:0016787">
    <property type="term" value="F:hydrolase activity"/>
    <property type="evidence" value="ECO:0007669"/>
    <property type="project" value="UniProtKB-KW"/>
</dbReference>